<sequence length="116" mass="12734">MLTALFEALTLTQRPVGEVSVFNGGLSGITTKARPPLEIEKVNAHKYVRSSEGDLRIPCRAWTFRGPGSESAVEVLRATREARDALVSAFWDTGRHTPTRVSMERARRIAAGRVGL</sequence>
<accession>A0AAV9F591</accession>
<proteinExistence type="predicted"/>
<keyword evidence="2" id="KW-1185">Reference proteome</keyword>
<evidence type="ECO:0000313" key="1">
    <source>
        <dbReference type="EMBL" id="KAK1320596.1"/>
    </source>
</evidence>
<organism evidence="1 2">
    <name type="scientific">Acorus calamus</name>
    <name type="common">Sweet flag</name>
    <dbReference type="NCBI Taxonomy" id="4465"/>
    <lineage>
        <taxon>Eukaryota</taxon>
        <taxon>Viridiplantae</taxon>
        <taxon>Streptophyta</taxon>
        <taxon>Embryophyta</taxon>
        <taxon>Tracheophyta</taxon>
        <taxon>Spermatophyta</taxon>
        <taxon>Magnoliopsida</taxon>
        <taxon>Liliopsida</taxon>
        <taxon>Acoraceae</taxon>
        <taxon>Acorus</taxon>
    </lineage>
</organism>
<gene>
    <name evidence="1" type="ORF">QJS10_CPA03g01800</name>
</gene>
<comment type="caution">
    <text evidence="1">The sequence shown here is derived from an EMBL/GenBank/DDBJ whole genome shotgun (WGS) entry which is preliminary data.</text>
</comment>
<reference evidence="1" key="2">
    <citation type="submission" date="2023-06" db="EMBL/GenBank/DDBJ databases">
        <authorList>
            <person name="Ma L."/>
            <person name="Liu K.-W."/>
            <person name="Li Z."/>
            <person name="Hsiao Y.-Y."/>
            <person name="Qi Y."/>
            <person name="Fu T."/>
            <person name="Tang G."/>
            <person name="Zhang D."/>
            <person name="Sun W.-H."/>
            <person name="Liu D.-K."/>
            <person name="Li Y."/>
            <person name="Chen G.-Z."/>
            <person name="Liu X.-D."/>
            <person name="Liao X.-Y."/>
            <person name="Jiang Y.-T."/>
            <person name="Yu X."/>
            <person name="Hao Y."/>
            <person name="Huang J."/>
            <person name="Zhao X.-W."/>
            <person name="Ke S."/>
            <person name="Chen Y.-Y."/>
            <person name="Wu W.-L."/>
            <person name="Hsu J.-L."/>
            <person name="Lin Y.-F."/>
            <person name="Huang M.-D."/>
            <person name="Li C.-Y."/>
            <person name="Huang L."/>
            <person name="Wang Z.-W."/>
            <person name="Zhao X."/>
            <person name="Zhong W.-Y."/>
            <person name="Peng D.-H."/>
            <person name="Ahmad S."/>
            <person name="Lan S."/>
            <person name="Zhang J.-S."/>
            <person name="Tsai W.-C."/>
            <person name="Van De Peer Y."/>
            <person name="Liu Z.-J."/>
        </authorList>
    </citation>
    <scope>NUCLEOTIDE SEQUENCE</scope>
    <source>
        <strain evidence="1">CP</strain>
        <tissue evidence="1">Leaves</tissue>
    </source>
</reference>
<dbReference type="Proteomes" id="UP001180020">
    <property type="component" value="Unassembled WGS sequence"/>
</dbReference>
<dbReference type="EMBL" id="JAUJYO010000003">
    <property type="protein sequence ID" value="KAK1320596.1"/>
    <property type="molecule type" value="Genomic_DNA"/>
</dbReference>
<evidence type="ECO:0000313" key="2">
    <source>
        <dbReference type="Proteomes" id="UP001180020"/>
    </source>
</evidence>
<name>A0AAV9F591_ACOCL</name>
<protein>
    <submittedName>
        <fullName evidence="1">Uncharacterized protein</fullName>
    </submittedName>
</protein>
<dbReference type="AlphaFoldDB" id="A0AAV9F591"/>
<reference evidence="1" key="1">
    <citation type="journal article" date="2023" name="Nat. Commun.">
        <title>Diploid and tetraploid genomes of Acorus and the evolution of monocots.</title>
        <authorList>
            <person name="Ma L."/>
            <person name="Liu K.W."/>
            <person name="Li Z."/>
            <person name="Hsiao Y.Y."/>
            <person name="Qi Y."/>
            <person name="Fu T."/>
            <person name="Tang G.D."/>
            <person name="Zhang D."/>
            <person name="Sun W.H."/>
            <person name="Liu D.K."/>
            <person name="Li Y."/>
            <person name="Chen G.Z."/>
            <person name="Liu X.D."/>
            <person name="Liao X.Y."/>
            <person name="Jiang Y.T."/>
            <person name="Yu X."/>
            <person name="Hao Y."/>
            <person name="Huang J."/>
            <person name="Zhao X.W."/>
            <person name="Ke S."/>
            <person name="Chen Y.Y."/>
            <person name="Wu W.L."/>
            <person name="Hsu J.L."/>
            <person name="Lin Y.F."/>
            <person name="Huang M.D."/>
            <person name="Li C.Y."/>
            <person name="Huang L."/>
            <person name="Wang Z.W."/>
            <person name="Zhao X."/>
            <person name="Zhong W.Y."/>
            <person name="Peng D.H."/>
            <person name="Ahmad S."/>
            <person name="Lan S."/>
            <person name="Zhang J.S."/>
            <person name="Tsai W.C."/>
            <person name="Van de Peer Y."/>
            <person name="Liu Z.J."/>
        </authorList>
    </citation>
    <scope>NUCLEOTIDE SEQUENCE</scope>
    <source>
        <strain evidence="1">CP</strain>
    </source>
</reference>